<keyword evidence="4 12" id="KW-0808">Transferase</keyword>
<name>A0A0X3PCF6_SCHSO</name>
<keyword evidence="3 11" id="KW-0328">Glycosyltransferase</keyword>
<dbReference type="Pfam" id="PF01762">
    <property type="entry name" value="Galactosyl_T"/>
    <property type="match status" value="1"/>
</dbReference>
<dbReference type="GO" id="GO:0000139">
    <property type="term" value="C:Golgi membrane"/>
    <property type="evidence" value="ECO:0007669"/>
    <property type="project" value="UniProtKB-SubCell"/>
</dbReference>
<evidence type="ECO:0000256" key="9">
    <source>
        <dbReference type="ARBA" id="ARBA00023136"/>
    </source>
</evidence>
<dbReference type="EMBL" id="GEEE01013630">
    <property type="protein sequence ID" value="JAP49595.1"/>
    <property type="molecule type" value="Transcribed_RNA"/>
</dbReference>
<dbReference type="FunFam" id="3.90.550.50:FF:000001">
    <property type="entry name" value="Hexosyltransferase"/>
    <property type="match status" value="1"/>
</dbReference>
<evidence type="ECO:0000256" key="3">
    <source>
        <dbReference type="ARBA" id="ARBA00022676"/>
    </source>
</evidence>
<keyword evidence="9 11" id="KW-0472">Membrane</keyword>
<keyword evidence="10" id="KW-0325">Glycoprotein</keyword>
<evidence type="ECO:0000256" key="6">
    <source>
        <dbReference type="ARBA" id="ARBA00022968"/>
    </source>
</evidence>
<keyword evidence="5 11" id="KW-0812">Transmembrane</keyword>
<comment type="similarity">
    <text evidence="2 11">Belongs to the glycosyltransferase 31 family.</text>
</comment>
<accession>A0A0X3PCF6</accession>
<comment type="subcellular location">
    <subcellularLocation>
        <location evidence="1 11">Golgi apparatus membrane</location>
        <topology evidence="1 11">Single-pass type II membrane protein</topology>
    </subcellularLocation>
</comment>
<dbReference type="InterPro" id="IPR002659">
    <property type="entry name" value="Glyco_trans_31"/>
</dbReference>
<keyword evidence="7 11" id="KW-1133">Transmembrane helix</keyword>
<evidence type="ECO:0000256" key="11">
    <source>
        <dbReference type="RuleBase" id="RU363063"/>
    </source>
</evidence>
<gene>
    <name evidence="12" type="primary">BRN</name>
    <name evidence="12" type="ORF">TR148760</name>
</gene>
<evidence type="ECO:0000313" key="12">
    <source>
        <dbReference type="EMBL" id="JAP49595.1"/>
    </source>
</evidence>
<evidence type="ECO:0000256" key="10">
    <source>
        <dbReference type="ARBA" id="ARBA00023180"/>
    </source>
</evidence>
<keyword evidence="6 11" id="KW-0735">Signal-anchor</keyword>
<dbReference type="EC" id="2.4.1.-" evidence="11"/>
<keyword evidence="8 11" id="KW-0333">Golgi apparatus</keyword>
<dbReference type="Gene3D" id="3.90.550.50">
    <property type="match status" value="1"/>
</dbReference>
<dbReference type="AlphaFoldDB" id="A0A0X3PCF6"/>
<evidence type="ECO:0000256" key="4">
    <source>
        <dbReference type="ARBA" id="ARBA00022679"/>
    </source>
</evidence>
<dbReference type="PANTHER" id="PTHR11214:SF349">
    <property type="entry name" value="BETA-1,3-GALACTOSYLTRANSFERASE BRN"/>
    <property type="match status" value="1"/>
</dbReference>
<organism evidence="12">
    <name type="scientific">Schistocephalus solidus</name>
    <name type="common">Tapeworm</name>
    <dbReference type="NCBI Taxonomy" id="70667"/>
    <lineage>
        <taxon>Eukaryota</taxon>
        <taxon>Metazoa</taxon>
        <taxon>Spiralia</taxon>
        <taxon>Lophotrochozoa</taxon>
        <taxon>Platyhelminthes</taxon>
        <taxon>Cestoda</taxon>
        <taxon>Eucestoda</taxon>
        <taxon>Diphyllobothriidea</taxon>
        <taxon>Diphyllobothriidae</taxon>
        <taxon>Schistocephalus</taxon>
    </lineage>
</organism>
<evidence type="ECO:0000256" key="7">
    <source>
        <dbReference type="ARBA" id="ARBA00022989"/>
    </source>
</evidence>
<evidence type="ECO:0000256" key="2">
    <source>
        <dbReference type="ARBA" id="ARBA00008661"/>
    </source>
</evidence>
<sequence>MLTSAYLSLSFSASFILRWFRCRFGLLYRAFGSRCALILLSLTIVCLQVFGVLESLRAIPFQEAILQYRRSEAVITYQREIKSLAPQHTQNSFHPNFPYLHTPSDICFHASDYGRETLPAVVLIKSTVSHQEHRAVIRATWMREREMSSLAQTRSSFHPHFRYLHKPSAVCAHASHNRMEKLQAVVLIKSAVDHREHRNIIRTTWMSEMKELNIPVVFLLGAYGHGNNSDIDKEQETYGEIVQQDFIDHYDNNTYKAIMGLKWASAYCPQANFVVSLDDDFYANPRLLNQLLDHRTALLINQPYQLVGHVYENASPYRTWFSKWYVSLADYPWTHWPPYPAAGAYVTSMQLIRLMALEADHVAYLRFDDVFVGFLALKLNVQPEHDDRFMLSTRTCRIELHKAIACHTVGSPSTVLWLWEHRLDHNRRRLS</sequence>
<dbReference type="GO" id="GO:0016758">
    <property type="term" value="F:hexosyltransferase activity"/>
    <property type="evidence" value="ECO:0007669"/>
    <property type="project" value="InterPro"/>
</dbReference>
<feature type="transmembrane region" description="Helical" evidence="11">
    <location>
        <begin position="36"/>
        <end position="53"/>
    </location>
</feature>
<proteinExistence type="inferred from homology"/>
<evidence type="ECO:0000256" key="5">
    <source>
        <dbReference type="ARBA" id="ARBA00022692"/>
    </source>
</evidence>
<protein>
    <recommendedName>
        <fullName evidence="11">Hexosyltransferase</fullName>
        <ecNumber evidence="11">2.4.1.-</ecNumber>
    </recommendedName>
</protein>
<dbReference type="GO" id="GO:0006493">
    <property type="term" value="P:protein O-linked glycosylation"/>
    <property type="evidence" value="ECO:0007669"/>
    <property type="project" value="TreeGrafter"/>
</dbReference>
<dbReference type="PANTHER" id="PTHR11214">
    <property type="entry name" value="BETA-1,3-N-ACETYLGLUCOSAMINYLTRANSFERASE"/>
    <property type="match status" value="1"/>
</dbReference>
<reference evidence="12" key="1">
    <citation type="submission" date="2016-01" db="EMBL/GenBank/DDBJ databases">
        <title>Reference transcriptome for the parasite Schistocephalus solidus: insights into the molecular evolution of parasitism.</title>
        <authorList>
            <person name="Hebert F.O."/>
            <person name="Grambauer S."/>
            <person name="Barber I."/>
            <person name="Landry C.R."/>
            <person name="Aubin-Horth N."/>
        </authorList>
    </citation>
    <scope>NUCLEOTIDE SEQUENCE</scope>
</reference>
<evidence type="ECO:0000256" key="8">
    <source>
        <dbReference type="ARBA" id="ARBA00023034"/>
    </source>
</evidence>
<evidence type="ECO:0000256" key="1">
    <source>
        <dbReference type="ARBA" id="ARBA00004323"/>
    </source>
</evidence>